<dbReference type="GO" id="GO:0070762">
    <property type="term" value="C:nuclear pore transmembrane ring"/>
    <property type="evidence" value="ECO:0007669"/>
    <property type="project" value="TreeGrafter"/>
</dbReference>
<dbReference type="OrthoDB" id="429932at2759"/>
<evidence type="ECO:0000256" key="1">
    <source>
        <dbReference type="SAM" id="MobiDB-lite"/>
    </source>
</evidence>
<feature type="region of interest" description="Disordered" evidence="1">
    <location>
        <begin position="126"/>
        <end position="263"/>
    </location>
</feature>
<feature type="compositionally biased region" description="Low complexity" evidence="1">
    <location>
        <begin position="171"/>
        <end position="190"/>
    </location>
</feature>
<evidence type="ECO:0000313" key="3">
    <source>
        <dbReference type="Proteomes" id="UP000241818"/>
    </source>
</evidence>
<feature type="compositionally biased region" description="Polar residues" evidence="1">
    <location>
        <begin position="1"/>
        <end position="25"/>
    </location>
</feature>
<dbReference type="InterPro" id="IPR012578">
    <property type="entry name" value="Nucl_pore_cmplx"/>
</dbReference>
<dbReference type="PANTHER" id="PTHR28003:SF1">
    <property type="entry name" value="NUCLEOPORIN POM34"/>
    <property type="match status" value="1"/>
</dbReference>
<dbReference type="InParanoid" id="A0A2T3B8M4"/>
<accession>A0A2T3B8M4</accession>
<dbReference type="PANTHER" id="PTHR28003">
    <property type="entry name" value="NUCLEOPORIN POM34"/>
    <property type="match status" value="1"/>
</dbReference>
<name>A0A2T3B8M4_AMORE</name>
<protein>
    <recommendedName>
        <fullName evidence="4">Nuclear pore complex component</fullName>
    </recommendedName>
</protein>
<keyword evidence="3" id="KW-1185">Reference proteome</keyword>
<feature type="region of interest" description="Disordered" evidence="1">
    <location>
        <begin position="1"/>
        <end position="27"/>
    </location>
</feature>
<gene>
    <name evidence="2" type="ORF">M430DRAFT_33781</name>
</gene>
<dbReference type="GO" id="GO:0005640">
    <property type="term" value="C:nuclear outer membrane"/>
    <property type="evidence" value="ECO:0007669"/>
    <property type="project" value="TreeGrafter"/>
</dbReference>
<evidence type="ECO:0008006" key="4">
    <source>
        <dbReference type="Google" id="ProtNLM"/>
    </source>
</evidence>
<dbReference type="GO" id="GO:0030474">
    <property type="term" value="P:spindle pole body duplication"/>
    <property type="evidence" value="ECO:0007669"/>
    <property type="project" value="TreeGrafter"/>
</dbReference>
<reference evidence="2 3" key="1">
    <citation type="journal article" date="2018" name="New Phytol.">
        <title>Comparative genomics and transcriptomics depict ericoid mycorrhizal fungi as versatile saprotrophs and plant mutualists.</title>
        <authorList>
            <person name="Martino E."/>
            <person name="Morin E."/>
            <person name="Grelet G.A."/>
            <person name="Kuo A."/>
            <person name="Kohler A."/>
            <person name="Daghino S."/>
            <person name="Barry K.W."/>
            <person name="Cichocki N."/>
            <person name="Clum A."/>
            <person name="Dockter R.B."/>
            <person name="Hainaut M."/>
            <person name="Kuo R.C."/>
            <person name="LaButti K."/>
            <person name="Lindahl B.D."/>
            <person name="Lindquist E.A."/>
            <person name="Lipzen A."/>
            <person name="Khouja H.R."/>
            <person name="Magnuson J."/>
            <person name="Murat C."/>
            <person name="Ohm R.A."/>
            <person name="Singer S.W."/>
            <person name="Spatafora J.W."/>
            <person name="Wang M."/>
            <person name="Veneault-Fourrey C."/>
            <person name="Henrissat B."/>
            <person name="Grigoriev I.V."/>
            <person name="Martin F.M."/>
            <person name="Perotto S."/>
        </authorList>
    </citation>
    <scope>NUCLEOTIDE SEQUENCE [LARGE SCALE GENOMIC DNA]</scope>
    <source>
        <strain evidence="2 3">ATCC 22711</strain>
    </source>
</reference>
<sequence length="263" mass="28036">MSTSALASTPATPVSKPATPSTPVTGTWRHPQFDEIARRQNASNFSDRNVKKAIYNTGGLVVLWLLGRSLWNNFPHYFQTGKLLDPYASYTYHALQLLLTYNLIVACWPLFRKKDDLADIPLTPGQRKLLGLPPSSKPPTPGSQYVTPPRYARTPTNLSGSPGSKGSFSNSMPPASGSVSGSPFSPGASPLLQKTMGAAGMNGSRRHSYGSPSPLGPGASRGSVPEMPGSPSPMTSKGASVGLNNKWLYDKGRRSSGNSRLYA</sequence>
<dbReference type="RefSeq" id="XP_024723284.1">
    <property type="nucleotide sequence ID" value="XM_024866431.1"/>
</dbReference>
<dbReference type="GO" id="GO:0006606">
    <property type="term" value="P:protein import into nucleus"/>
    <property type="evidence" value="ECO:0007669"/>
    <property type="project" value="TreeGrafter"/>
</dbReference>
<dbReference type="Pfam" id="PF08058">
    <property type="entry name" value="NPCC"/>
    <property type="match status" value="1"/>
</dbReference>
<dbReference type="Proteomes" id="UP000241818">
    <property type="component" value="Unassembled WGS sequence"/>
</dbReference>
<dbReference type="GeneID" id="36574512"/>
<dbReference type="AlphaFoldDB" id="A0A2T3B8M4"/>
<proteinExistence type="predicted"/>
<organism evidence="2 3">
    <name type="scientific">Amorphotheca resinae ATCC 22711</name>
    <dbReference type="NCBI Taxonomy" id="857342"/>
    <lineage>
        <taxon>Eukaryota</taxon>
        <taxon>Fungi</taxon>
        <taxon>Dikarya</taxon>
        <taxon>Ascomycota</taxon>
        <taxon>Pezizomycotina</taxon>
        <taxon>Leotiomycetes</taxon>
        <taxon>Helotiales</taxon>
        <taxon>Amorphothecaceae</taxon>
        <taxon>Amorphotheca</taxon>
    </lineage>
</organism>
<evidence type="ECO:0000313" key="2">
    <source>
        <dbReference type="EMBL" id="PSS23238.1"/>
    </source>
</evidence>
<dbReference type="STRING" id="857342.A0A2T3B8M4"/>
<feature type="compositionally biased region" description="Polar residues" evidence="1">
    <location>
        <begin position="154"/>
        <end position="170"/>
    </location>
</feature>
<dbReference type="EMBL" id="KZ679008">
    <property type="protein sequence ID" value="PSS23238.1"/>
    <property type="molecule type" value="Genomic_DNA"/>
</dbReference>